<feature type="transmembrane region" description="Helical" evidence="6">
    <location>
        <begin position="274"/>
        <end position="303"/>
    </location>
</feature>
<keyword evidence="4 6" id="KW-1133">Transmembrane helix</keyword>
<dbReference type="PRINTS" id="PR01035">
    <property type="entry name" value="TCRTETA"/>
</dbReference>
<feature type="domain" description="Major facilitator superfamily (MFS) profile" evidence="7">
    <location>
        <begin position="18"/>
        <end position="455"/>
    </location>
</feature>
<dbReference type="Pfam" id="PF07690">
    <property type="entry name" value="MFS_1"/>
    <property type="match status" value="2"/>
</dbReference>
<protein>
    <submittedName>
        <fullName evidence="8">MFS transporter</fullName>
    </submittedName>
</protein>
<dbReference type="Proteomes" id="UP000220922">
    <property type="component" value="Unassembled WGS sequence"/>
</dbReference>
<comment type="subcellular location">
    <subcellularLocation>
        <location evidence="1">Cell membrane</location>
        <topology evidence="1">Multi-pass membrane protein</topology>
    </subcellularLocation>
</comment>
<name>A0A2H3KKB9_9CHLR</name>
<dbReference type="GO" id="GO:0022857">
    <property type="term" value="F:transmembrane transporter activity"/>
    <property type="evidence" value="ECO:0007669"/>
    <property type="project" value="InterPro"/>
</dbReference>
<dbReference type="SUPFAM" id="SSF103473">
    <property type="entry name" value="MFS general substrate transporter"/>
    <property type="match status" value="1"/>
</dbReference>
<accession>A0A2H3KKB9</accession>
<feature type="transmembrane region" description="Helical" evidence="6">
    <location>
        <begin position="309"/>
        <end position="329"/>
    </location>
</feature>
<gene>
    <name evidence="8" type="ORF">A9Q02_15915</name>
</gene>
<dbReference type="EMBL" id="LYXE01000103">
    <property type="protein sequence ID" value="PDV98365.1"/>
    <property type="molecule type" value="Genomic_DNA"/>
</dbReference>
<feature type="transmembrane region" description="Helical" evidence="6">
    <location>
        <begin position="20"/>
        <end position="40"/>
    </location>
</feature>
<evidence type="ECO:0000256" key="3">
    <source>
        <dbReference type="ARBA" id="ARBA00022692"/>
    </source>
</evidence>
<feature type="transmembrane region" description="Helical" evidence="6">
    <location>
        <begin position="360"/>
        <end position="379"/>
    </location>
</feature>
<dbReference type="InterPro" id="IPR011701">
    <property type="entry name" value="MFS"/>
</dbReference>
<organism evidence="8 9">
    <name type="scientific">Candidatus Chloroploca asiatica</name>
    <dbReference type="NCBI Taxonomy" id="1506545"/>
    <lineage>
        <taxon>Bacteria</taxon>
        <taxon>Bacillati</taxon>
        <taxon>Chloroflexota</taxon>
        <taxon>Chloroflexia</taxon>
        <taxon>Chloroflexales</taxon>
        <taxon>Chloroflexineae</taxon>
        <taxon>Oscillochloridaceae</taxon>
        <taxon>Candidatus Chloroploca</taxon>
    </lineage>
</organism>
<evidence type="ECO:0000256" key="6">
    <source>
        <dbReference type="SAM" id="Phobius"/>
    </source>
</evidence>
<feature type="transmembrane region" description="Helical" evidence="6">
    <location>
        <begin position="109"/>
        <end position="130"/>
    </location>
</feature>
<proteinExistence type="predicted"/>
<feature type="transmembrane region" description="Helical" evidence="6">
    <location>
        <begin position="204"/>
        <end position="227"/>
    </location>
</feature>
<feature type="transmembrane region" description="Helical" evidence="6">
    <location>
        <begin position="172"/>
        <end position="192"/>
    </location>
</feature>
<keyword evidence="3 6" id="KW-0812">Transmembrane</keyword>
<feature type="transmembrane region" description="Helical" evidence="6">
    <location>
        <begin position="400"/>
        <end position="420"/>
    </location>
</feature>
<dbReference type="Gene3D" id="1.20.1250.20">
    <property type="entry name" value="MFS general substrate transporter like domains"/>
    <property type="match status" value="1"/>
</dbReference>
<dbReference type="InterPro" id="IPR001958">
    <property type="entry name" value="Tet-R_TetA/multi-R_MdtG-like"/>
</dbReference>
<dbReference type="GO" id="GO:0005886">
    <property type="term" value="C:plasma membrane"/>
    <property type="evidence" value="ECO:0007669"/>
    <property type="project" value="UniProtKB-SubCell"/>
</dbReference>
<keyword evidence="9" id="KW-1185">Reference proteome</keyword>
<dbReference type="InterPro" id="IPR036259">
    <property type="entry name" value="MFS_trans_sf"/>
</dbReference>
<feature type="transmembrane region" description="Helical" evidence="6">
    <location>
        <begin position="142"/>
        <end position="166"/>
    </location>
</feature>
<feature type="transmembrane region" description="Helical" evidence="6">
    <location>
        <begin position="336"/>
        <end position="354"/>
    </location>
</feature>
<feature type="transmembrane region" description="Helical" evidence="6">
    <location>
        <begin position="233"/>
        <end position="253"/>
    </location>
</feature>
<feature type="transmembrane region" description="Helical" evidence="6">
    <location>
        <begin position="52"/>
        <end position="72"/>
    </location>
</feature>
<evidence type="ECO:0000256" key="1">
    <source>
        <dbReference type="ARBA" id="ARBA00004651"/>
    </source>
</evidence>
<evidence type="ECO:0000256" key="5">
    <source>
        <dbReference type="ARBA" id="ARBA00023136"/>
    </source>
</evidence>
<dbReference type="PANTHER" id="PTHR42718:SF9">
    <property type="entry name" value="MAJOR FACILITATOR SUPERFAMILY MULTIDRUG TRANSPORTER MFSC"/>
    <property type="match status" value="1"/>
</dbReference>
<feature type="transmembrane region" description="Helical" evidence="6">
    <location>
        <begin position="432"/>
        <end position="452"/>
    </location>
</feature>
<dbReference type="InterPro" id="IPR020846">
    <property type="entry name" value="MFS_dom"/>
</dbReference>
<dbReference type="OrthoDB" id="102502at2"/>
<dbReference type="CDD" id="cd17321">
    <property type="entry name" value="MFS_MMR_MDR_like"/>
    <property type="match status" value="1"/>
</dbReference>
<feature type="transmembrane region" description="Helical" evidence="6">
    <location>
        <begin position="84"/>
        <end position="103"/>
    </location>
</feature>
<evidence type="ECO:0000313" key="9">
    <source>
        <dbReference type="Proteomes" id="UP000220922"/>
    </source>
</evidence>
<evidence type="ECO:0000259" key="7">
    <source>
        <dbReference type="PROSITE" id="PS50850"/>
    </source>
</evidence>
<dbReference type="Gene3D" id="1.20.1720.10">
    <property type="entry name" value="Multidrug resistance protein D"/>
    <property type="match status" value="1"/>
</dbReference>
<dbReference type="RefSeq" id="WP_097653621.1">
    <property type="nucleotide sequence ID" value="NZ_LYXE01000103.1"/>
</dbReference>
<comment type="caution">
    <text evidence="8">The sequence shown here is derived from an EMBL/GenBank/DDBJ whole genome shotgun (WGS) entry which is preliminary data.</text>
</comment>
<keyword evidence="5 6" id="KW-0472">Membrane</keyword>
<dbReference type="AlphaFoldDB" id="A0A2H3KKB9"/>
<keyword evidence="2" id="KW-0813">Transport</keyword>
<reference evidence="8 9" key="1">
    <citation type="submission" date="2016-05" db="EMBL/GenBank/DDBJ databases">
        <authorList>
            <person name="Lavstsen T."/>
            <person name="Jespersen J.S."/>
        </authorList>
    </citation>
    <scope>NUCLEOTIDE SEQUENCE [LARGE SCALE GENOMIC DNA]</scope>
    <source>
        <strain evidence="8 9">B7-9</strain>
    </source>
</reference>
<evidence type="ECO:0000256" key="4">
    <source>
        <dbReference type="ARBA" id="ARBA00022989"/>
    </source>
</evidence>
<dbReference type="PROSITE" id="PS50850">
    <property type="entry name" value="MFS"/>
    <property type="match status" value="1"/>
</dbReference>
<sequence>MHAQRLDAAVDALSRRRIMLVLFVGVFMAALDTAVVAPAVPALRQVFGVDNSQIGMITIIFSLATLSSTTLMAGLGDRYGRRPVYLFCVTGFALGSLIIAMAPSFTVLLLGRAIQGFASGGVTPTASAMVGDAFPREERGKALGMLGATFGMAFLLGPLVASLILLVLSWQWIFLINLPVAAVVIWLGLRNLPAKQLAANPAPLDWAGVVVVAVMLTSLVLGINRVLDNALGLMLWPALLGLALLCVPLLIMVERRAASPVVPLHLFYSRQLRLTYILCCGAGFGMGSVIYIASVAVAGLGIAAERAGLLLLPLVIASSAGSVIFGRLLNTLGSRLVMLIGFGTTGLGSALLGLTETAGLWIFLPSSMLIGLGVGIIVGGTLRTIVLNEVNLEERGAAQGLVNVGISVGNLLVVATLGVIADAWGGGMTGLAIAYLASAVCMGVMFLLSLGLKSHGEELATALATSEASSGA</sequence>
<evidence type="ECO:0000256" key="2">
    <source>
        <dbReference type="ARBA" id="ARBA00022448"/>
    </source>
</evidence>
<evidence type="ECO:0000313" key="8">
    <source>
        <dbReference type="EMBL" id="PDV98365.1"/>
    </source>
</evidence>
<dbReference type="PANTHER" id="PTHR42718">
    <property type="entry name" value="MAJOR FACILITATOR SUPERFAMILY MULTIDRUG TRANSPORTER MFSC"/>
    <property type="match status" value="1"/>
</dbReference>